<keyword evidence="5 6" id="KW-0472">Membrane</keyword>
<gene>
    <name evidence="8" type="ORF">JOF29_003164</name>
</gene>
<feature type="domain" description="Major facilitator superfamily (MFS) profile" evidence="7">
    <location>
        <begin position="34"/>
        <end position="462"/>
    </location>
</feature>
<feature type="transmembrane region" description="Helical" evidence="6">
    <location>
        <begin position="320"/>
        <end position="341"/>
    </location>
</feature>
<evidence type="ECO:0000256" key="2">
    <source>
        <dbReference type="ARBA" id="ARBA00022448"/>
    </source>
</evidence>
<name>A0ABS4UK97_9ACTN</name>
<evidence type="ECO:0000256" key="5">
    <source>
        <dbReference type="ARBA" id="ARBA00023136"/>
    </source>
</evidence>
<dbReference type="RefSeq" id="WP_209694891.1">
    <property type="nucleotide sequence ID" value="NZ_BAAAVU010000009.1"/>
</dbReference>
<dbReference type="PANTHER" id="PTHR23511">
    <property type="entry name" value="SYNAPTIC VESICLE GLYCOPROTEIN 2"/>
    <property type="match status" value="1"/>
</dbReference>
<dbReference type="PROSITE" id="PS00217">
    <property type="entry name" value="SUGAR_TRANSPORT_2"/>
    <property type="match status" value="1"/>
</dbReference>
<reference evidence="8 9" key="1">
    <citation type="submission" date="2021-03" db="EMBL/GenBank/DDBJ databases">
        <title>Sequencing the genomes of 1000 actinobacteria strains.</title>
        <authorList>
            <person name="Klenk H.-P."/>
        </authorList>
    </citation>
    <scope>NUCLEOTIDE SEQUENCE [LARGE SCALE GENOMIC DNA]</scope>
    <source>
        <strain evidence="8 9">DSM 18824</strain>
    </source>
</reference>
<dbReference type="Proteomes" id="UP000755585">
    <property type="component" value="Unassembled WGS sequence"/>
</dbReference>
<dbReference type="InterPro" id="IPR005828">
    <property type="entry name" value="MFS_sugar_transport-like"/>
</dbReference>
<keyword evidence="4 6" id="KW-1133">Transmembrane helix</keyword>
<keyword evidence="3 6" id="KW-0812">Transmembrane</keyword>
<dbReference type="InterPro" id="IPR036259">
    <property type="entry name" value="MFS_trans_sf"/>
</dbReference>
<dbReference type="PANTHER" id="PTHR23511:SF34">
    <property type="entry name" value="SYNAPTIC VESICLE GLYCOPROTEIN 2"/>
    <property type="match status" value="1"/>
</dbReference>
<evidence type="ECO:0000259" key="7">
    <source>
        <dbReference type="PROSITE" id="PS50850"/>
    </source>
</evidence>
<comment type="subcellular location">
    <subcellularLocation>
        <location evidence="1">Cell membrane</location>
        <topology evidence="1">Multi-pass membrane protein</topology>
    </subcellularLocation>
</comment>
<evidence type="ECO:0000313" key="8">
    <source>
        <dbReference type="EMBL" id="MBP2352081.1"/>
    </source>
</evidence>
<evidence type="ECO:0000256" key="1">
    <source>
        <dbReference type="ARBA" id="ARBA00004651"/>
    </source>
</evidence>
<dbReference type="PROSITE" id="PS50850">
    <property type="entry name" value="MFS"/>
    <property type="match status" value="1"/>
</dbReference>
<evidence type="ECO:0000256" key="3">
    <source>
        <dbReference type="ARBA" id="ARBA00022692"/>
    </source>
</evidence>
<dbReference type="Gene3D" id="1.20.1250.20">
    <property type="entry name" value="MFS general substrate transporter like domains"/>
    <property type="match status" value="1"/>
</dbReference>
<evidence type="ECO:0000313" key="9">
    <source>
        <dbReference type="Proteomes" id="UP000755585"/>
    </source>
</evidence>
<feature type="transmembrane region" description="Helical" evidence="6">
    <location>
        <begin position="30"/>
        <end position="47"/>
    </location>
</feature>
<dbReference type="InterPro" id="IPR005829">
    <property type="entry name" value="Sugar_transporter_CS"/>
</dbReference>
<feature type="transmembrane region" description="Helical" evidence="6">
    <location>
        <begin position="67"/>
        <end position="87"/>
    </location>
</feature>
<feature type="transmembrane region" description="Helical" evidence="6">
    <location>
        <begin position="407"/>
        <end position="432"/>
    </location>
</feature>
<feature type="transmembrane region" description="Helical" evidence="6">
    <location>
        <begin position="129"/>
        <end position="150"/>
    </location>
</feature>
<feature type="transmembrane region" description="Helical" evidence="6">
    <location>
        <begin position="292"/>
        <end position="314"/>
    </location>
</feature>
<keyword evidence="9" id="KW-1185">Reference proteome</keyword>
<keyword evidence="2" id="KW-0813">Transport</keyword>
<evidence type="ECO:0000256" key="6">
    <source>
        <dbReference type="SAM" id="Phobius"/>
    </source>
</evidence>
<dbReference type="EMBL" id="JAGINT010000001">
    <property type="protein sequence ID" value="MBP2352081.1"/>
    <property type="molecule type" value="Genomic_DNA"/>
</dbReference>
<protein>
    <submittedName>
        <fullName evidence="8">MFS transporter</fullName>
    </submittedName>
</protein>
<proteinExistence type="predicted"/>
<sequence length="473" mass="49742">MQSSDSRTTAVPQSNGRLSEVMDRIGWTRAHWIVAGLVLAGMFFDALEQDTTGAITEGLKASFGMGTADLAFLNTVMIIGGLVGRLATGYMADRKGRRYALSFNLLLYTLGGILSAIAPNQAFLEVSRFIVGIGLGGEFTVGLALVTEMVATKYRGTVAASLNIGSGGVGNFVAFGLFLIVLGPLNDVLGGTSASWRWLYVLLAVPALLIVFIRRYMPESPRFLLSKGRLDEANEALTAFASGKLSRKGRGPVTPYLTTADIPDVVGQSVPLRTLVSIGSLRRTAAIGVASWMSFGAQITLLVLMPSILVAQGYSISSSLAFTMVMNLGSLLGACVAALVARNVGRRTTVVSAAVLGCGAAVAFATFAHGTTLILLLGGTFQFFALLLNTTLAAWSPEVYPTEVRALGTSIVNGIGNVSGAVMPLIAVPIFAAFGMSGVFLMLAVMYVVLAIAARFAPETYRLSLEQINQTQV</sequence>
<dbReference type="Pfam" id="PF00083">
    <property type="entry name" value="Sugar_tr"/>
    <property type="match status" value="1"/>
</dbReference>
<feature type="transmembrane region" description="Helical" evidence="6">
    <location>
        <begin position="348"/>
        <end position="367"/>
    </location>
</feature>
<comment type="caution">
    <text evidence="8">The sequence shown here is derived from an EMBL/GenBank/DDBJ whole genome shotgun (WGS) entry which is preliminary data.</text>
</comment>
<feature type="transmembrane region" description="Helical" evidence="6">
    <location>
        <begin position="197"/>
        <end position="217"/>
    </location>
</feature>
<accession>A0ABS4UK97</accession>
<feature type="transmembrane region" description="Helical" evidence="6">
    <location>
        <begin position="438"/>
        <end position="457"/>
    </location>
</feature>
<organism evidence="8 9">
    <name type="scientific">Kribbella aluminosa</name>
    <dbReference type="NCBI Taxonomy" id="416017"/>
    <lineage>
        <taxon>Bacteria</taxon>
        <taxon>Bacillati</taxon>
        <taxon>Actinomycetota</taxon>
        <taxon>Actinomycetes</taxon>
        <taxon>Propionibacteriales</taxon>
        <taxon>Kribbellaceae</taxon>
        <taxon>Kribbella</taxon>
    </lineage>
</organism>
<feature type="transmembrane region" description="Helical" evidence="6">
    <location>
        <begin position="99"/>
        <end position="117"/>
    </location>
</feature>
<evidence type="ECO:0000256" key="4">
    <source>
        <dbReference type="ARBA" id="ARBA00022989"/>
    </source>
</evidence>
<feature type="transmembrane region" description="Helical" evidence="6">
    <location>
        <begin position="162"/>
        <end position="185"/>
    </location>
</feature>
<dbReference type="InterPro" id="IPR020846">
    <property type="entry name" value="MFS_dom"/>
</dbReference>
<dbReference type="SUPFAM" id="SSF103473">
    <property type="entry name" value="MFS general substrate transporter"/>
    <property type="match status" value="1"/>
</dbReference>
<feature type="transmembrane region" description="Helical" evidence="6">
    <location>
        <begin position="373"/>
        <end position="395"/>
    </location>
</feature>